<dbReference type="PROSITE" id="PS51918">
    <property type="entry name" value="RADICAL_SAM"/>
    <property type="match status" value="1"/>
</dbReference>
<sequence length="334" mass="37626">MQDRFGRTFDYVRIAVTEKCNLRCTYCMPEEGVDFQGKEKILHSEETLRIIGVLARMGVKKVRFTGGEPLVRKDIVDLIEGSVATPGIKAVHLTTNGLLFDRYAQRLRDAGLTGVNISLDTLDADKFVRITRREGLEKVKDSIKLALDMGFPRVKVNVVLMRGFNEDELKDFTEMARDHRLTVRFIEFMPFDGHQIWETGGHFASAESLVKQIETLYPGIQPAPGTRTEHHIFQGNDHQGKIAVIPAFTRSMCGNCSRIRVTADGNIRNCLYSDKEYSLRELIRSGCKDDEIADVFRKAFAEKEKDGFESKKASSAQRVAVEDIGRVSMTQIGG</sequence>
<feature type="binding site" evidence="12">
    <location>
        <begin position="258"/>
        <end position="260"/>
    </location>
    <ligand>
        <name>GTP</name>
        <dbReference type="ChEBI" id="CHEBI:37565"/>
    </ligand>
</feature>
<keyword evidence="7 12" id="KW-0411">Iron-sulfur</keyword>
<evidence type="ECO:0000313" key="14">
    <source>
        <dbReference type="EMBL" id="ALP52138.1"/>
    </source>
</evidence>
<dbReference type="NCBIfam" id="TIGR02666">
    <property type="entry name" value="moaA"/>
    <property type="match status" value="1"/>
</dbReference>
<feature type="binding site" evidence="12">
    <location>
        <position position="24"/>
    </location>
    <ligand>
        <name>[4Fe-4S] cluster</name>
        <dbReference type="ChEBI" id="CHEBI:49883"/>
        <label>1</label>
        <note>4Fe-4S-S-AdoMet</note>
    </ligand>
</feature>
<feature type="binding site" evidence="12">
    <location>
        <position position="256"/>
    </location>
    <ligand>
        <name>[4Fe-4S] cluster</name>
        <dbReference type="ChEBI" id="CHEBI:49883"/>
        <label>2</label>
        <note>4Fe-4S-substrate</note>
    </ligand>
</feature>
<dbReference type="InterPro" id="IPR050105">
    <property type="entry name" value="MoCo_biosynth_MoaA/MoaC"/>
</dbReference>
<keyword evidence="4 12" id="KW-0479">Metal-binding</keyword>
<dbReference type="Proteomes" id="UP000055136">
    <property type="component" value="Chromosome"/>
</dbReference>
<dbReference type="InterPro" id="IPR000385">
    <property type="entry name" value="MoaA_NifB_PqqE_Fe-S-bd_CS"/>
</dbReference>
<dbReference type="GO" id="GO:0061799">
    <property type="term" value="F:cyclic pyranopterin monophosphate synthase activity"/>
    <property type="evidence" value="ECO:0007669"/>
    <property type="project" value="TreeGrafter"/>
</dbReference>
<dbReference type="InterPro" id="IPR010505">
    <property type="entry name" value="MoaA_twitch"/>
</dbReference>
<feature type="binding site" evidence="12">
    <location>
        <position position="253"/>
    </location>
    <ligand>
        <name>[4Fe-4S] cluster</name>
        <dbReference type="ChEBI" id="CHEBI:49883"/>
        <label>2</label>
        <note>4Fe-4S-substrate</note>
    </ligand>
</feature>
<comment type="pathway">
    <text evidence="12">Cofactor biosynthesis; molybdopterin biosynthesis.</text>
</comment>
<feature type="binding site" evidence="12">
    <location>
        <position position="118"/>
    </location>
    <ligand>
        <name>S-adenosyl-L-methionine</name>
        <dbReference type="ChEBI" id="CHEBI:59789"/>
    </ligand>
</feature>
<dbReference type="STRING" id="1748243.Tel_02700"/>
<keyword evidence="5 12" id="KW-0547">Nucleotide-binding</keyword>
<evidence type="ECO:0000256" key="10">
    <source>
        <dbReference type="ARBA" id="ARBA00023239"/>
    </source>
</evidence>
<dbReference type="KEGG" id="tee:Tel_02700"/>
<dbReference type="PROSITE" id="PS01305">
    <property type="entry name" value="MOAA_NIFB_PQQE"/>
    <property type="match status" value="1"/>
</dbReference>
<feature type="binding site" evidence="12">
    <location>
        <position position="189"/>
    </location>
    <ligand>
        <name>S-adenosyl-L-methionine</name>
        <dbReference type="ChEBI" id="CHEBI:59789"/>
    </ligand>
</feature>
<evidence type="ECO:0000256" key="9">
    <source>
        <dbReference type="ARBA" id="ARBA00023150"/>
    </source>
</evidence>
<evidence type="ECO:0000259" key="13">
    <source>
        <dbReference type="PROSITE" id="PS51918"/>
    </source>
</evidence>
<dbReference type="InterPro" id="IPR040064">
    <property type="entry name" value="MoaA-like"/>
</dbReference>
<name>A0A0S2TAG6_9GAMM</name>
<evidence type="ECO:0000313" key="15">
    <source>
        <dbReference type="Proteomes" id="UP000055136"/>
    </source>
</evidence>
<proteinExistence type="inferred from homology"/>
<comment type="function">
    <text evidence="12">Catalyzes the cyclization of GTP to (8S)-3',8-cyclo-7,8-dihydroguanosine 5'-triphosphate.</text>
</comment>
<dbReference type="PANTHER" id="PTHR22960">
    <property type="entry name" value="MOLYBDOPTERIN COFACTOR SYNTHESIS PROTEIN A"/>
    <property type="match status" value="1"/>
</dbReference>
<evidence type="ECO:0000256" key="1">
    <source>
        <dbReference type="ARBA" id="ARBA00012167"/>
    </source>
</evidence>
<feature type="binding site" evidence="12">
    <location>
        <position position="63"/>
    </location>
    <ligand>
        <name>GTP</name>
        <dbReference type="ChEBI" id="CHEBI:37565"/>
    </ligand>
</feature>
<dbReference type="CDD" id="cd01335">
    <property type="entry name" value="Radical_SAM"/>
    <property type="match status" value="1"/>
</dbReference>
<keyword evidence="10 12" id="KW-0456">Lyase</keyword>
<dbReference type="EMBL" id="CP013099">
    <property type="protein sequence ID" value="ALP52138.1"/>
    <property type="molecule type" value="Genomic_DNA"/>
</dbReference>
<feature type="binding site" evidence="12">
    <location>
        <position position="13"/>
    </location>
    <ligand>
        <name>GTP</name>
        <dbReference type="ChEBI" id="CHEBI:37565"/>
    </ligand>
</feature>
<comment type="catalytic activity">
    <reaction evidence="11 12">
        <text>GTP + AH2 + S-adenosyl-L-methionine = (8S)-3',8-cyclo-7,8-dihydroguanosine 5'-triphosphate + 5'-deoxyadenosine + L-methionine + A + H(+)</text>
        <dbReference type="Rhea" id="RHEA:49576"/>
        <dbReference type="ChEBI" id="CHEBI:13193"/>
        <dbReference type="ChEBI" id="CHEBI:15378"/>
        <dbReference type="ChEBI" id="CHEBI:17319"/>
        <dbReference type="ChEBI" id="CHEBI:17499"/>
        <dbReference type="ChEBI" id="CHEBI:37565"/>
        <dbReference type="ChEBI" id="CHEBI:57844"/>
        <dbReference type="ChEBI" id="CHEBI:59789"/>
        <dbReference type="ChEBI" id="CHEBI:131766"/>
        <dbReference type="EC" id="4.1.99.22"/>
    </reaction>
</comment>
<accession>A0A0S2TAG6</accession>
<dbReference type="GO" id="GO:0005525">
    <property type="term" value="F:GTP binding"/>
    <property type="evidence" value="ECO:0007669"/>
    <property type="project" value="UniProtKB-UniRule"/>
</dbReference>
<organism evidence="14 15">
    <name type="scientific">Candidatus Tenderia electrophaga</name>
    <dbReference type="NCBI Taxonomy" id="1748243"/>
    <lineage>
        <taxon>Bacteria</taxon>
        <taxon>Pseudomonadati</taxon>
        <taxon>Pseudomonadota</taxon>
        <taxon>Gammaproteobacteria</taxon>
        <taxon>Candidatus Tenderiales</taxon>
        <taxon>Candidatus Tenderiaceae</taxon>
        <taxon>Candidatus Tenderia</taxon>
    </lineage>
</organism>
<feature type="binding site" evidence="12">
    <location>
        <position position="27"/>
    </location>
    <ligand>
        <name>[4Fe-4S] cluster</name>
        <dbReference type="ChEBI" id="CHEBI:49883"/>
        <label>1</label>
        <note>4Fe-4S-S-AdoMet</note>
    </ligand>
</feature>
<keyword evidence="8 12" id="KW-0342">GTP-binding</keyword>
<dbReference type="InterPro" id="IPR007197">
    <property type="entry name" value="rSAM"/>
</dbReference>
<dbReference type="PANTHER" id="PTHR22960:SF0">
    <property type="entry name" value="MOLYBDENUM COFACTOR BIOSYNTHESIS PROTEIN 1"/>
    <property type="match status" value="1"/>
</dbReference>
<dbReference type="EC" id="4.1.99.22" evidence="1 12"/>
<keyword evidence="15" id="KW-1185">Reference proteome</keyword>
<feature type="domain" description="Radical SAM core" evidence="13">
    <location>
        <begin position="4"/>
        <end position="227"/>
    </location>
</feature>
<dbReference type="InterPro" id="IPR013785">
    <property type="entry name" value="Aldolase_TIM"/>
</dbReference>
<evidence type="ECO:0000256" key="5">
    <source>
        <dbReference type="ARBA" id="ARBA00022741"/>
    </source>
</evidence>
<gene>
    <name evidence="12" type="primary">moaA</name>
    <name evidence="14" type="ORF">Tel_02700</name>
</gene>
<evidence type="ECO:0000256" key="8">
    <source>
        <dbReference type="ARBA" id="ARBA00023134"/>
    </source>
</evidence>
<dbReference type="HAMAP" id="MF_01225_B">
    <property type="entry name" value="MoaA_B"/>
    <property type="match status" value="1"/>
</dbReference>
<keyword evidence="2 12" id="KW-0004">4Fe-4S</keyword>
<dbReference type="CDD" id="cd21117">
    <property type="entry name" value="Twitch_MoaA"/>
    <property type="match status" value="1"/>
</dbReference>
<dbReference type="SMART" id="SM00729">
    <property type="entry name" value="Elp3"/>
    <property type="match status" value="1"/>
</dbReference>
<feature type="binding site" evidence="12">
    <location>
        <position position="26"/>
    </location>
    <ligand>
        <name>S-adenosyl-L-methionine</name>
        <dbReference type="ChEBI" id="CHEBI:59789"/>
    </ligand>
</feature>
<dbReference type="SFLD" id="SFLDS00029">
    <property type="entry name" value="Radical_SAM"/>
    <property type="match status" value="1"/>
</dbReference>
<dbReference type="Pfam" id="PF04055">
    <property type="entry name" value="Radical_SAM"/>
    <property type="match status" value="1"/>
</dbReference>
<feature type="binding site" evidence="12">
    <location>
        <position position="270"/>
    </location>
    <ligand>
        <name>[4Fe-4S] cluster</name>
        <dbReference type="ChEBI" id="CHEBI:49883"/>
        <label>2</label>
        <note>4Fe-4S-substrate</note>
    </ligand>
</feature>
<evidence type="ECO:0000256" key="7">
    <source>
        <dbReference type="ARBA" id="ARBA00023014"/>
    </source>
</evidence>
<comment type="cofactor">
    <cofactor evidence="12">
        <name>[4Fe-4S] cluster</name>
        <dbReference type="ChEBI" id="CHEBI:49883"/>
    </cofactor>
    <text evidence="12">Binds 2 [4Fe-4S] clusters. Binds 1 [4Fe-4S] cluster coordinated with 3 cysteines and an exchangeable S-adenosyl-L-methionine and 1 [4Fe-4S] cluster coordinated with 3 cysteines and the GTP-derived substrate.</text>
</comment>
<feature type="binding site" evidence="12">
    <location>
        <position position="20"/>
    </location>
    <ligand>
        <name>[4Fe-4S] cluster</name>
        <dbReference type="ChEBI" id="CHEBI:49883"/>
        <label>1</label>
        <note>4Fe-4S-S-AdoMet</note>
    </ligand>
</feature>
<dbReference type="GO" id="GO:0006777">
    <property type="term" value="P:Mo-molybdopterin cofactor biosynthetic process"/>
    <property type="evidence" value="ECO:0007669"/>
    <property type="project" value="UniProtKB-UniRule"/>
</dbReference>
<dbReference type="InterPro" id="IPR006638">
    <property type="entry name" value="Elp3/MiaA/NifB-like_rSAM"/>
</dbReference>
<dbReference type="InterPro" id="IPR058240">
    <property type="entry name" value="rSAM_sf"/>
</dbReference>
<dbReference type="UniPathway" id="UPA00344"/>
<feature type="binding site" evidence="12">
    <location>
        <position position="67"/>
    </location>
    <ligand>
        <name>S-adenosyl-L-methionine</name>
        <dbReference type="ChEBI" id="CHEBI:59789"/>
    </ligand>
</feature>
<comment type="subunit">
    <text evidence="12">Monomer and homodimer.</text>
</comment>
<keyword evidence="9 12" id="KW-0501">Molybdenum cofactor biosynthesis</keyword>
<protein>
    <recommendedName>
        <fullName evidence="1 12">GTP 3',8-cyclase</fullName>
        <ecNumber evidence="1 12">4.1.99.22</ecNumber>
    </recommendedName>
    <alternativeName>
        <fullName evidence="12">Molybdenum cofactor biosynthesis protein A</fullName>
    </alternativeName>
</protein>
<evidence type="ECO:0000256" key="6">
    <source>
        <dbReference type="ARBA" id="ARBA00023004"/>
    </source>
</evidence>
<dbReference type="SFLD" id="SFLDG01067">
    <property type="entry name" value="SPASM/twitch_domain_containing"/>
    <property type="match status" value="1"/>
</dbReference>
<dbReference type="GO" id="GO:0051539">
    <property type="term" value="F:4 iron, 4 sulfur cluster binding"/>
    <property type="evidence" value="ECO:0007669"/>
    <property type="project" value="UniProtKB-UniRule"/>
</dbReference>
<evidence type="ECO:0000256" key="2">
    <source>
        <dbReference type="ARBA" id="ARBA00022485"/>
    </source>
</evidence>
<dbReference type="GO" id="GO:0061798">
    <property type="term" value="F:GTP 3',8'-cyclase activity"/>
    <property type="evidence" value="ECO:0007669"/>
    <property type="project" value="UniProtKB-UniRule"/>
</dbReference>
<evidence type="ECO:0000256" key="3">
    <source>
        <dbReference type="ARBA" id="ARBA00022691"/>
    </source>
</evidence>
<dbReference type="AlphaFoldDB" id="A0A0S2TAG6"/>
<keyword evidence="3 12" id="KW-0949">S-adenosyl-L-methionine</keyword>
<dbReference type="InterPro" id="IPR013483">
    <property type="entry name" value="MoaA"/>
</dbReference>
<dbReference type="GO" id="GO:0046872">
    <property type="term" value="F:metal ion binding"/>
    <property type="evidence" value="ECO:0007669"/>
    <property type="project" value="UniProtKB-KW"/>
</dbReference>
<dbReference type="SUPFAM" id="SSF102114">
    <property type="entry name" value="Radical SAM enzymes"/>
    <property type="match status" value="1"/>
</dbReference>
<evidence type="ECO:0000256" key="4">
    <source>
        <dbReference type="ARBA" id="ARBA00022723"/>
    </source>
</evidence>
<evidence type="ECO:0000256" key="11">
    <source>
        <dbReference type="ARBA" id="ARBA00048697"/>
    </source>
</evidence>
<dbReference type="SFLD" id="SFLDG01383">
    <property type="entry name" value="cyclic_pyranopterin_phosphate"/>
    <property type="match status" value="1"/>
</dbReference>
<dbReference type="Pfam" id="PF06463">
    <property type="entry name" value="Mob_synth_C"/>
    <property type="match status" value="1"/>
</dbReference>
<dbReference type="GO" id="GO:1904047">
    <property type="term" value="F:S-adenosyl-L-methionine binding"/>
    <property type="evidence" value="ECO:0007669"/>
    <property type="project" value="UniProtKB-UniRule"/>
</dbReference>
<keyword evidence="6 12" id="KW-0408">Iron</keyword>
<reference evidence="14" key="1">
    <citation type="submission" date="2015-10" db="EMBL/GenBank/DDBJ databases">
        <title>Description of Candidatus Tenderia electrophaga gen. nov, sp. nov., an Uncultivated Electroautotroph from a Biocathode Enrichment.</title>
        <authorList>
            <person name="Eddie B.J."/>
            <person name="Malanoski A.P."/>
            <person name="Wang Z."/>
            <person name="Hall R.J."/>
            <person name="Oh S.D."/>
            <person name="Heiner C."/>
            <person name="Lin B."/>
            <person name="Strycharz-Glaven S.M."/>
        </authorList>
    </citation>
    <scope>NUCLEOTIDE SEQUENCE [LARGE SCALE GENOMIC DNA]</scope>
    <source>
        <strain evidence="14">NRL1</strain>
    </source>
</reference>
<dbReference type="Gene3D" id="3.20.20.70">
    <property type="entry name" value="Aldolase class I"/>
    <property type="match status" value="1"/>
</dbReference>
<dbReference type="SFLD" id="SFLDG01386">
    <property type="entry name" value="main_SPASM_domain-containing"/>
    <property type="match status" value="1"/>
</dbReference>
<feature type="binding site" evidence="12">
    <location>
        <position position="155"/>
    </location>
    <ligand>
        <name>GTP</name>
        <dbReference type="ChEBI" id="CHEBI:37565"/>
    </ligand>
</feature>
<comment type="similarity">
    <text evidence="12">Belongs to the radical SAM superfamily. MoaA family.</text>
</comment>
<evidence type="ECO:0000256" key="12">
    <source>
        <dbReference type="HAMAP-Rule" id="MF_01225"/>
    </source>
</evidence>
<feature type="binding site" evidence="12">
    <location>
        <position position="94"/>
    </location>
    <ligand>
        <name>GTP</name>
        <dbReference type="ChEBI" id="CHEBI:37565"/>
    </ligand>
</feature>